<evidence type="ECO:0000256" key="4">
    <source>
        <dbReference type="ARBA" id="ARBA00022989"/>
    </source>
</evidence>
<feature type="transmembrane region" description="Helical" evidence="6">
    <location>
        <begin position="238"/>
        <end position="259"/>
    </location>
</feature>
<evidence type="ECO:0000313" key="10">
    <source>
        <dbReference type="Proteomes" id="UP000249165"/>
    </source>
</evidence>
<feature type="transmembrane region" description="Helical" evidence="6">
    <location>
        <begin position="201"/>
        <end position="226"/>
    </location>
</feature>
<keyword evidence="6" id="KW-0813">Transport</keyword>
<keyword evidence="6" id="KW-1278">Translocase</keyword>
<feature type="transmembrane region" description="Helical" evidence="6">
    <location>
        <begin position="6"/>
        <end position="28"/>
    </location>
</feature>
<dbReference type="InterPro" id="IPR001750">
    <property type="entry name" value="ND/Mrp_TM"/>
</dbReference>
<evidence type="ECO:0000256" key="2">
    <source>
        <dbReference type="ARBA" id="ARBA00004127"/>
    </source>
</evidence>
<dbReference type="InterPro" id="IPR010096">
    <property type="entry name" value="NADH-Q_OxRdtase_suN/2"/>
</dbReference>
<keyword evidence="10" id="KW-1185">Reference proteome</keyword>
<keyword evidence="5 6" id="KW-0472">Membrane</keyword>
<comment type="subcellular location">
    <subcellularLocation>
        <location evidence="6">Cell membrane</location>
        <topology evidence="6">Multi-pass membrane protein</topology>
    </subcellularLocation>
    <subcellularLocation>
        <location evidence="2">Endomembrane system</location>
        <topology evidence="2">Multi-pass membrane protein</topology>
    </subcellularLocation>
    <subcellularLocation>
        <location evidence="7">Membrane</location>
        <topology evidence="7">Multi-pass membrane protein</topology>
    </subcellularLocation>
</comment>
<keyword evidence="4 6" id="KW-1133">Transmembrane helix</keyword>
<dbReference type="NCBIfam" id="NF004440">
    <property type="entry name" value="PRK05777.1-3"/>
    <property type="match status" value="1"/>
</dbReference>
<dbReference type="EMBL" id="QLMG01000018">
    <property type="protein sequence ID" value="RAK16815.1"/>
    <property type="molecule type" value="Genomic_DNA"/>
</dbReference>
<dbReference type="GO" id="GO:0050136">
    <property type="term" value="F:NADH dehydrogenase (quinone) (non-electrogenic) activity"/>
    <property type="evidence" value="ECO:0007669"/>
    <property type="project" value="UniProtKB-UniRule"/>
</dbReference>
<dbReference type="Pfam" id="PF00361">
    <property type="entry name" value="Proton_antipo_M"/>
    <property type="match status" value="1"/>
</dbReference>
<comment type="similarity">
    <text evidence="6">Belongs to the complex I subunit 2 family.</text>
</comment>
<keyword evidence="3 6" id="KW-0812">Transmembrane</keyword>
<feature type="domain" description="NADH:quinone oxidoreductase/Mrp antiporter transmembrane" evidence="8">
    <location>
        <begin position="123"/>
        <end position="417"/>
    </location>
</feature>
<feature type="transmembrane region" description="Helical" evidence="6">
    <location>
        <begin position="271"/>
        <end position="290"/>
    </location>
</feature>
<dbReference type="NCBIfam" id="TIGR01770">
    <property type="entry name" value="NDH_I_N"/>
    <property type="match status" value="1"/>
</dbReference>
<feature type="transmembrane region" description="Helical" evidence="6">
    <location>
        <begin position="321"/>
        <end position="343"/>
    </location>
</feature>
<feature type="transmembrane region" description="Helical" evidence="6">
    <location>
        <begin position="402"/>
        <end position="422"/>
    </location>
</feature>
<accession>A0A327YAJ9</accession>
<dbReference type="RefSeq" id="WP_111550422.1">
    <property type="nucleotide sequence ID" value="NZ_LIQE01000013.1"/>
</dbReference>
<dbReference type="GO" id="GO:0042773">
    <property type="term" value="P:ATP synthesis coupled electron transport"/>
    <property type="evidence" value="ECO:0007669"/>
    <property type="project" value="InterPro"/>
</dbReference>
<keyword evidence="6" id="KW-0830">Ubiquinone</keyword>
<comment type="function">
    <text evidence="1 6">NDH-1 shuttles electrons from NADH, via FMN and iron-sulfur (Fe-S) centers, to quinones in the respiratory chain. The immediate electron acceptor for the enzyme in this species is believed to be ubiquinone. Couples the redox reaction to proton translocation (for every two electrons transferred, four hydrogen ions are translocated across the cytoplasmic membrane), and thus conserves the redox energy in a proton gradient.</text>
</comment>
<dbReference type="AlphaFoldDB" id="A0A327YAJ9"/>
<dbReference type="PANTHER" id="PTHR22773">
    <property type="entry name" value="NADH DEHYDROGENASE"/>
    <property type="match status" value="1"/>
</dbReference>
<dbReference type="OrthoDB" id="9811718at2"/>
<dbReference type="PRINTS" id="PR01434">
    <property type="entry name" value="NADHDHGNASE5"/>
</dbReference>
<comment type="catalytic activity">
    <reaction evidence="6">
        <text>a quinone + NADH + 5 H(+)(in) = a quinol + NAD(+) + 4 H(+)(out)</text>
        <dbReference type="Rhea" id="RHEA:57888"/>
        <dbReference type="ChEBI" id="CHEBI:15378"/>
        <dbReference type="ChEBI" id="CHEBI:24646"/>
        <dbReference type="ChEBI" id="CHEBI:57540"/>
        <dbReference type="ChEBI" id="CHEBI:57945"/>
        <dbReference type="ChEBI" id="CHEBI:132124"/>
    </reaction>
</comment>
<dbReference type="GO" id="GO:0005886">
    <property type="term" value="C:plasma membrane"/>
    <property type="evidence" value="ECO:0007669"/>
    <property type="project" value="UniProtKB-SubCell"/>
</dbReference>
<evidence type="ECO:0000256" key="7">
    <source>
        <dbReference type="RuleBase" id="RU000320"/>
    </source>
</evidence>
<keyword evidence="6" id="KW-1003">Cell membrane</keyword>
<feature type="transmembrane region" description="Helical" evidence="6">
    <location>
        <begin position="158"/>
        <end position="181"/>
    </location>
</feature>
<evidence type="ECO:0000313" key="9">
    <source>
        <dbReference type="EMBL" id="RAK16815.1"/>
    </source>
</evidence>
<evidence type="ECO:0000256" key="5">
    <source>
        <dbReference type="ARBA" id="ARBA00023136"/>
    </source>
</evidence>
<keyword evidence="6" id="KW-0520">NAD</keyword>
<sequence>MISADLNIILPEIVLSVCAMIALVGAVYTGKDRMASVLVWASAALFLVVALWIGFSNAPERMAFSGMFNDDAFSRFAKVVILVSASAVLVMSEGYMKRFGMLRFEYPVLVILSVVGMMVMVSAGDLITLYMGLELQSLALYVVAALRRDSERSTEAGLKYFVLGALSSGLLLYGASLTYGYSGTTLFSGIIASATADHLSVGLLIGLVMMLSGLAFKVSAVPFHMWTPDVYEGSPTPVTAFFATAPKVAAMGLFARLMFDAFGGVIADWSQVVALLSVLSMFLGSIAAIGQKDIKRLMAYSSITHMGFALMGLAAGTELGVQAMLVYMAIYVTMNVGVFAFILSLSHDGQPVTDIDALGLYAKKEPGRAMAMLVLLFSLAGVPPLVGFFGKLYVLRAAYDAGLVWLAVAGVVASVIGAYYYLRIVYYMYFGEDRTDRLDAGGSPILWGLLMASAVIMLVGVVNLFGVEGAAAAAAAVLVN</sequence>
<feature type="transmembrane region" description="Helical" evidence="6">
    <location>
        <begin position="369"/>
        <end position="390"/>
    </location>
</feature>
<gene>
    <name evidence="6" type="primary">nuoN</name>
    <name evidence="9" type="ORF">ATI53_101832</name>
</gene>
<comment type="caution">
    <text evidence="9">The sequence shown here is derived from an EMBL/GenBank/DDBJ whole genome shotgun (WGS) entry which is preliminary data.</text>
</comment>
<feature type="transmembrane region" description="Helical" evidence="6">
    <location>
        <begin position="35"/>
        <end position="55"/>
    </location>
</feature>
<name>A0A327YAJ9_9RHOB</name>
<feature type="transmembrane region" description="Helical" evidence="6">
    <location>
        <begin position="75"/>
        <end position="92"/>
    </location>
</feature>
<feature type="transmembrane region" description="Helical" evidence="6">
    <location>
        <begin position="297"/>
        <end position="315"/>
    </location>
</feature>
<protein>
    <recommendedName>
        <fullName evidence="6">NADH-quinone oxidoreductase subunit N</fullName>
        <ecNumber evidence="6">7.1.1.-</ecNumber>
    </recommendedName>
    <alternativeName>
        <fullName evidence="6">NADH dehydrogenase I subunit N</fullName>
    </alternativeName>
    <alternativeName>
        <fullName evidence="6">NDH-1 subunit N</fullName>
    </alternativeName>
</protein>
<dbReference type="EC" id="7.1.1.-" evidence="6"/>
<reference evidence="9 10" key="1">
    <citation type="submission" date="2018-06" db="EMBL/GenBank/DDBJ databases">
        <title>Genomic Encyclopedia of Archaeal and Bacterial Type Strains, Phase II (KMG-II): from individual species to whole genera.</title>
        <authorList>
            <person name="Goeker M."/>
        </authorList>
    </citation>
    <scope>NUCLEOTIDE SEQUENCE [LARGE SCALE GENOMIC DNA]</scope>
    <source>
        <strain evidence="9 10">DSM 22011</strain>
    </source>
</reference>
<feature type="transmembrane region" description="Helical" evidence="6">
    <location>
        <begin position="104"/>
        <end position="121"/>
    </location>
</feature>
<dbReference type="GO" id="GO:0048038">
    <property type="term" value="F:quinone binding"/>
    <property type="evidence" value="ECO:0007669"/>
    <property type="project" value="UniProtKB-KW"/>
</dbReference>
<dbReference type="GO" id="GO:0008137">
    <property type="term" value="F:NADH dehydrogenase (ubiquinone) activity"/>
    <property type="evidence" value="ECO:0007669"/>
    <property type="project" value="InterPro"/>
</dbReference>
<evidence type="ECO:0000256" key="1">
    <source>
        <dbReference type="ARBA" id="ARBA00002378"/>
    </source>
</evidence>
<feature type="transmembrane region" description="Helical" evidence="6">
    <location>
        <begin position="443"/>
        <end position="465"/>
    </location>
</feature>
<dbReference type="GO" id="GO:0012505">
    <property type="term" value="C:endomembrane system"/>
    <property type="evidence" value="ECO:0007669"/>
    <property type="project" value="UniProtKB-SubCell"/>
</dbReference>
<evidence type="ECO:0000259" key="8">
    <source>
        <dbReference type="Pfam" id="PF00361"/>
    </source>
</evidence>
<evidence type="ECO:0000256" key="3">
    <source>
        <dbReference type="ARBA" id="ARBA00022692"/>
    </source>
</evidence>
<evidence type="ECO:0000256" key="6">
    <source>
        <dbReference type="HAMAP-Rule" id="MF_00445"/>
    </source>
</evidence>
<organism evidence="9 10">
    <name type="scientific">Salipiger aestuarii</name>
    <dbReference type="NCBI Taxonomy" id="568098"/>
    <lineage>
        <taxon>Bacteria</taxon>
        <taxon>Pseudomonadati</taxon>
        <taxon>Pseudomonadota</taxon>
        <taxon>Alphaproteobacteria</taxon>
        <taxon>Rhodobacterales</taxon>
        <taxon>Roseobacteraceae</taxon>
        <taxon>Salipiger</taxon>
    </lineage>
</organism>
<dbReference type="Proteomes" id="UP000249165">
    <property type="component" value="Unassembled WGS sequence"/>
</dbReference>
<keyword evidence="6" id="KW-0874">Quinone</keyword>
<dbReference type="HAMAP" id="MF_00445">
    <property type="entry name" value="NDH1_NuoN_1"/>
    <property type="match status" value="1"/>
</dbReference>
<proteinExistence type="inferred from homology"/>
<comment type="subunit">
    <text evidence="6">NDH-1 is composed of 14 different subunits. Subunits NuoA, H, J, K, L, M, N constitute the membrane sector of the complex.</text>
</comment>